<keyword evidence="1" id="KW-0540">Nuclease</keyword>
<evidence type="ECO:0000256" key="1">
    <source>
        <dbReference type="ARBA" id="ARBA00022722"/>
    </source>
</evidence>
<organism evidence="3 4">
    <name type="scientific">Photobacterium swingsii</name>
    <dbReference type="NCBI Taxonomy" id="680026"/>
    <lineage>
        <taxon>Bacteria</taxon>
        <taxon>Pseudomonadati</taxon>
        <taxon>Pseudomonadota</taxon>
        <taxon>Gammaproteobacteria</taxon>
        <taxon>Vibrionales</taxon>
        <taxon>Vibrionaceae</taxon>
        <taxon>Photobacterium</taxon>
    </lineage>
</organism>
<evidence type="ECO:0000313" key="4">
    <source>
        <dbReference type="Proteomes" id="UP000240481"/>
    </source>
</evidence>
<dbReference type="GO" id="GO:0016787">
    <property type="term" value="F:hydrolase activity"/>
    <property type="evidence" value="ECO:0007669"/>
    <property type="project" value="UniProtKB-KW"/>
</dbReference>
<dbReference type="AlphaFoldDB" id="A0A0J8V8V5"/>
<gene>
    <name evidence="3" type="ORF">C9I94_23795</name>
</gene>
<dbReference type="RefSeq" id="WP_048900389.1">
    <property type="nucleotide sequence ID" value="NZ_AP024852.1"/>
</dbReference>
<dbReference type="EMBL" id="PYLZ01000021">
    <property type="protein sequence ID" value="PSW19097.1"/>
    <property type="molecule type" value="Genomic_DNA"/>
</dbReference>
<evidence type="ECO:0000313" key="3">
    <source>
        <dbReference type="EMBL" id="PSW19097.1"/>
    </source>
</evidence>
<evidence type="ECO:0000256" key="2">
    <source>
        <dbReference type="ARBA" id="ARBA00022801"/>
    </source>
</evidence>
<name>A0A0J8V8V5_9GAMM</name>
<dbReference type="Proteomes" id="UP000240481">
    <property type="component" value="Unassembled WGS sequence"/>
</dbReference>
<protein>
    <submittedName>
        <fullName evidence="3">Uncharacterized protein</fullName>
    </submittedName>
</protein>
<keyword evidence="4" id="KW-1185">Reference proteome</keyword>
<dbReference type="Pfam" id="PF09827">
    <property type="entry name" value="CRISPR_Cas2"/>
    <property type="match status" value="1"/>
</dbReference>
<reference evidence="3 4" key="1">
    <citation type="submission" date="2018-01" db="EMBL/GenBank/DDBJ databases">
        <title>Whole genome sequencing of Histamine producing bacteria.</title>
        <authorList>
            <person name="Butler K."/>
        </authorList>
    </citation>
    <scope>NUCLEOTIDE SEQUENCE [LARGE SCALE GENOMIC DNA]</scope>
    <source>
        <strain evidence="3 4">DSM 24669</strain>
    </source>
</reference>
<sequence>MALYFITYDLRKSRDYQKLYTELKEYNAVRILESTWCFKRDNTSPSRLRDHFKSIIDGDDAIMVSEVTNWASINTDGNPNQLK</sequence>
<dbReference type="InterPro" id="IPR019199">
    <property type="entry name" value="Virulence_VapD/CRISPR_Cas2"/>
</dbReference>
<dbReference type="SUPFAM" id="SSF143430">
    <property type="entry name" value="TTP0101/SSO1404-like"/>
    <property type="match status" value="1"/>
</dbReference>
<comment type="caution">
    <text evidence="3">The sequence shown here is derived from an EMBL/GenBank/DDBJ whole genome shotgun (WGS) entry which is preliminary data.</text>
</comment>
<dbReference type="GO" id="GO:0004518">
    <property type="term" value="F:nuclease activity"/>
    <property type="evidence" value="ECO:0007669"/>
    <property type="project" value="UniProtKB-KW"/>
</dbReference>
<dbReference type="OrthoDB" id="2656750at2"/>
<keyword evidence="2" id="KW-0378">Hydrolase</keyword>
<dbReference type="Gene3D" id="3.30.70.240">
    <property type="match status" value="1"/>
</dbReference>
<proteinExistence type="predicted"/>
<accession>A0A0J8V8V5</accession>